<gene>
    <name evidence="2" type="ORF">A2592_03295</name>
</gene>
<dbReference type="Proteomes" id="UP000179230">
    <property type="component" value="Unassembled WGS sequence"/>
</dbReference>
<dbReference type="SUPFAM" id="SSF56601">
    <property type="entry name" value="beta-lactamase/transpeptidase-like"/>
    <property type="match status" value="1"/>
</dbReference>
<protein>
    <recommendedName>
        <fullName evidence="1">Peptidase S11 D-alanyl-D-alanine carboxypeptidase A N-terminal domain-containing protein</fullName>
    </recommendedName>
</protein>
<accession>A0A1F6FPD8</accession>
<evidence type="ECO:0000313" key="2">
    <source>
        <dbReference type="EMBL" id="OGG87722.1"/>
    </source>
</evidence>
<reference evidence="2 3" key="1">
    <citation type="journal article" date="2016" name="Nat. Commun.">
        <title>Thousands of microbial genomes shed light on interconnected biogeochemical processes in an aquifer system.</title>
        <authorList>
            <person name="Anantharaman K."/>
            <person name="Brown C.T."/>
            <person name="Hug L.A."/>
            <person name="Sharon I."/>
            <person name="Castelle C.J."/>
            <person name="Probst A.J."/>
            <person name="Thomas B.C."/>
            <person name="Singh A."/>
            <person name="Wilkins M.J."/>
            <person name="Karaoz U."/>
            <person name="Brodie E.L."/>
            <person name="Williams K.H."/>
            <person name="Hubbard S.S."/>
            <person name="Banfield J.F."/>
        </authorList>
    </citation>
    <scope>NUCLEOTIDE SEQUENCE [LARGE SCALE GENOMIC DNA]</scope>
</reference>
<proteinExistence type="predicted"/>
<dbReference type="GO" id="GO:0006508">
    <property type="term" value="P:proteolysis"/>
    <property type="evidence" value="ECO:0007669"/>
    <property type="project" value="InterPro"/>
</dbReference>
<name>A0A1F6FPD8_9BACT</name>
<evidence type="ECO:0000259" key="1">
    <source>
        <dbReference type="Pfam" id="PF00768"/>
    </source>
</evidence>
<dbReference type="PANTHER" id="PTHR21581">
    <property type="entry name" value="D-ALANYL-D-ALANINE CARBOXYPEPTIDASE"/>
    <property type="match status" value="1"/>
</dbReference>
<dbReference type="GO" id="GO:0009002">
    <property type="term" value="F:serine-type D-Ala-D-Ala carboxypeptidase activity"/>
    <property type="evidence" value="ECO:0007669"/>
    <property type="project" value="InterPro"/>
</dbReference>
<dbReference type="InterPro" id="IPR012338">
    <property type="entry name" value="Beta-lactam/transpept-like"/>
</dbReference>
<dbReference type="PANTHER" id="PTHR21581:SF33">
    <property type="entry name" value="D-ALANYL-D-ALANINE CARBOXYPEPTIDASE DACB"/>
    <property type="match status" value="1"/>
</dbReference>
<organism evidence="2 3">
    <name type="scientific">Candidatus Kaiserbacteria bacterium RIFOXYD1_FULL_42_15</name>
    <dbReference type="NCBI Taxonomy" id="1798532"/>
    <lineage>
        <taxon>Bacteria</taxon>
        <taxon>Candidatus Kaiseribacteriota</taxon>
    </lineage>
</organism>
<dbReference type="InterPro" id="IPR001967">
    <property type="entry name" value="Peptidase_S11_N"/>
</dbReference>
<dbReference type="Gene3D" id="3.40.710.10">
    <property type="entry name" value="DD-peptidase/beta-lactamase superfamily"/>
    <property type="match status" value="1"/>
</dbReference>
<feature type="domain" description="Peptidase S11 D-alanyl-D-alanine carboxypeptidase A N-terminal" evidence="1">
    <location>
        <begin position="51"/>
        <end position="248"/>
    </location>
</feature>
<dbReference type="AlphaFoldDB" id="A0A1F6FPD8"/>
<dbReference type="Pfam" id="PF00768">
    <property type="entry name" value="Peptidase_S11"/>
    <property type="match status" value="1"/>
</dbReference>
<evidence type="ECO:0000313" key="3">
    <source>
        <dbReference type="Proteomes" id="UP000179230"/>
    </source>
</evidence>
<sequence>MRHFPSLLFVCALFILTAFFYSQTKPYLPTNEAEAGQATYQIKSAEGDLASPSISASSYLVFDLETAQVLLEHNPDQVLPIASVTKLFTAVALIQNYLLEATTTITWSDLATEGEAGKLRFGQTYSYRELLSPLLLESSNDVSSALVRATDYSLVSLMNEFVKNNGANKTTFFDASGLDERNVSTATELASLVRVINIQERYIFDITQLPQYIGPYTGWLNNNPVHTFSGYRGGKHGYTLAANRTLVALIDQPFKADNRMLGYILLGSDNLQSDVTKLQSFITNSVDYK</sequence>
<dbReference type="EMBL" id="MFMT01000042">
    <property type="protein sequence ID" value="OGG87722.1"/>
    <property type="molecule type" value="Genomic_DNA"/>
</dbReference>
<comment type="caution">
    <text evidence="2">The sequence shown here is derived from an EMBL/GenBank/DDBJ whole genome shotgun (WGS) entry which is preliminary data.</text>
</comment>